<dbReference type="PANTHER" id="PTHR28158">
    <property type="entry name" value="37S RIBOSOMAL PROTEIN S35, MITOCHONDRIAL"/>
    <property type="match status" value="1"/>
</dbReference>
<dbReference type="EMBL" id="LT598488">
    <property type="protein sequence ID" value="SCW02075.1"/>
    <property type="molecule type" value="Genomic_DNA"/>
</dbReference>
<evidence type="ECO:0000313" key="2">
    <source>
        <dbReference type="EMBL" id="SCW02075.1"/>
    </source>
</evidence>
<dbReference type="InterPro" id="IPR021036">
    <property type="entry name" value="Ribosomal_mS45"/>
</dbReference>
<dbReference type="GO" id="GO:0005763">
    <property type="term" value="C:mitochondrial small ribosomal subunit"/>
    <property type="evidence" value="ECO:0007669"/>
    <property type="project" value="TreeGrafter"/>
</dbReference>
<dbReference type="OrthoDB" id="10052321at2759"/>
<feature type="compositionally biased region" description="Basic and acidic residues" evidence="1">
    <location>
        <begin position="117"/>
        <end position="128"/>
    </location>
</feature>
<dbReference type="AlphaFoldDB" id="A0A1G4MEA5"/>
<name>A0A1G4MEA5_LACFM</name>
<protein>
    <submittedName>
        <fullName evidence="2">LAFE_0E13608g1_1</fullName>
    </submittedName>
</protein>
<dbReference type="STRING" id="4955.A0A1G4MEA5"/>
<dbReference type="Pfam" id="PF12298">
    <property type="entry name" value="Bot1p"/>
    <property type="match status" value="1"/>
</dbReference>
<evidence type="ECO:0000256" key="1">
    <source>
        <dbReference type="SAM" id="MobiDB-lite"/>
    </source>
</evidence>
<sequence>MLPANTWSTPLARQLQVQQVRHISKRRVAYPFYPFRKLGKQHPKKHDTNLKFAMRQFLGPKNFKGEYVYNKYYYLPQDHTPNYITPEIERGQALRDPVTGEGLALQTDGSLAPARGRTRENAISESRRLQPFPSNKHCKTNRILSEELKLAIHDDIQNKHLSTQEVSQKYGLKIPRIEAVVKLVSIEQNWEKHNRMTPELQSMSSSMYKMFPLFEPRLENAQENLSEIPIPPKALSSRFLTIAESEPFGPIDAAKVLELEPAAETLEKLSTIGEHSSGHKDTSKSKNKKHVIYGEMLRGERSMLKFTNKPVGQVGVRYGSGNRDSKKDRKIGFNELGKMIYI</sequence>
<dbReference type="Proteomes" id="UP000190831">
    <property type="component" value="Chromosome E"/>
</dbReference>
<reference evidence="3" key="1">
    <citation type="submission" date="2016-03" db="EMBL/GenBank/DDBJ databases">
        <authorList>
            <person name="Devillers H."/>
        </authorList>
    </citation>
    <scope>NUCLEOTIDE SEQUENCE [LARGE SCALE GENOMIC DNA]</scope>
</reference>
<dbReference type="OMA" id="KYAMRQF"/>
<organism evidence="2 3">
    <name type="scientific">Lachancea fermentati</name>
    <name type="common">Zygosaccharomyces fermentati</name>
    <dbReference type="NCBI Taxonomy" id="4955"/>
    <lineage>
        <taxon>Eukaryota</taxon>
        <taxon>Fungi</taxon>
        <taxon>Dikarya</taxon>
        <taxon>Ascomycota</taxon>
        <taxon>Saccharomycotina</taxon>
        <taxon>Saccharomycetes</taxon>
        <taxon>Saccharomycetales</taxon>
        <taxon>Saccharomycetaceae</taxon>
        <taxon>Lachancea</taxon>
    </lineage>
</organism>
<proteinExistence type="predicted"/>
<accession>A0A1G4MEA5</accession>
<keyword evidence="3" id="KW-1185">Reference proteome</keyword>
<dbReference type="GO" id="GO:0032543">
    <property type="term" value="P:mitochondrial translation"/>
    <property type="evidence" value="ECO:0007669"/>
    <property type="project" value="TreeGrafter"/>
</dbReference>
<dbReference type="GO" id="GO:0003735">
    <property type="term" value="F:structural constituent of ribosome"/>
    <property type="evidence" value="ECO:0007669"/>
    <property type="project" value="TreeGrafter"/>
</dbReference>
<dbReference type="PANTHER" id="PTHR28158:SF1">
    <property type="entry name" value="SMALL RIBOSOMAL SUBUNIT PROTEIN MS45"/>
    <property type="match status" value="1"/>
</dbReference>
<evidence type="ECO:0000313" key="3">
    <source>
        <dbReference type="Proteomes" id="UP000190831"/>
    </source>
</evidence>
<gene>
    <name evidence="2" type="ORF">LAFE_0E13608G</name>
</gene>
<feature type="region of interest" description="Disordered" evidence="1">
    <location>
        <begin position="104"/>
        <end position="137"/>
    </location>
</feature>